<dbReference type="AlphaFoldDB" id="A0A1A3GI38"/>
<dbReference type="Proteomes" id="UP000093898">
    <property type="component" value="Unassembled WGS sequence"/>
</dbReference>
<evidence type="ECO:0000313" key="2">
    <source>
        <dbReference type="Proteomes" id="UP000093898"/>
    </source>
</evidence>
<name>A0A1A3GI38_MYCMU</name>
<dbReference type="Gene3D" id="3.40.50.150">
    <property type="entry name" value="Vaccinia Virus protein VP39"/>
    <property type="match status" value="1"/>
</dbReference>
<evidence type="ECO:0000313" key="1">
    <source>
        <dbReference type="EMBL" id="OBJ35707.1"/>
    </source>
</evidence>
<sequence length="302" mass="34431">MIRYALVATAAKGFSLTPQTRTAYRRLGNAVETRRRMRSGLPDRYLDRAIALSDLIAVHQPVVAGDRVLELGTGWVHFESVLVRLLADVRPTMFDVDDMRLWPVFRHYLVNLRKVLPRLNLPDGRRPLAAELIDDLLAAESFDSAYQVLGAEYCLQRDASLAPLPSESYGLVVSADTLEHVDRGVLPQVIRETYRLLRPGGYAIHQIDLADHLSYFDPAMPAKNYLRYSPSTWERWFNSTVQYVNRVQRRQWDSIFTQADFEIVDCGIINEPLRGITVHSEYGLSSGDAEATLLRYVLRRPD</sequence>
<organism evidence="1 2">
    <name type="scientific">Mycolicibacterium mucogenicum</name>
    <name type="common">Mycobacterium mucogenicum</name>
    <dbReference type="NCBI Taxonomy" id="56689"/>
    <lineage>
        <taxon>Bacteria</taxon>
        <taxon>Bacillati</taxon>
        <taxon>Actinomycetota</taxon>
        <taxon>Actinomycetes</taxon>
        <taxon>Mycobacteriales</taxon>
        <taxon>Mycobacteriaceae</taxon>
        <taxon>Mycolicibacterium</taxon>
    </lineage>
</organism>
<dbReference type="SUPFAM" id="SSF53335">
    <property type="entry name" value="S-adenosyl-L-methionine-dependent methyltransferases"/>
    <property type="match status" value="1"/>
</dbReference>
<dbReference type="InterPro" id="IPR029063">
    <property type="entry name" value="SAM-dependent_MTases_sf"/>
</dbReference>
<evidence type="ECO:0008006" key="3">
    <source>
        <dbReference type="Google" id="ProtNLM"/>
    </source>
</evidence>
<dbReference type="Pfam" id="PF13489">
    <property type="entry name" value="Methyltransf_23"/>
    <property type="match status" value="1"/>
</dbReference>
<comment type="caution">
    <text evidence="1">The sequence shown here is derived from an EMBL/GenBank/DDBJ whole genome shotgun (WGS) entry which is preliminary data.</text>
</comment>
<dbReference type="EMBL" id="LZLC01000260">
    <property type="protein sequence ID" value="OBJ35707.1"/>
    <property type="molecule type" value="Genomic_DNA"/>
</dbReference>
<accession>A0A1A3GI38</accession>
<protein>
    <recommendedName>
        <fullName evidence="3">Methyltransferase type 11 domain-containing protein</fullName>
    </recommendedName>
</protein>
<gene>
    <name evidence="1" type="ORF">A5630_08870</name>
</gene>
<proteinExistence type="predicted"/>
<reference evidence="1 2" key="1">
    <citation type="submission" date="2016-06" db="EMBL/GenBank/DDBJ databases">
        <authorList>
            <person name="Kjaerup R.B."/>
            <person name="Dalgaard T.S."/>
            <person name="Juul-Madsen H.R."/>
        </authorList>
    </citation>
    <scope>NUCLEOTIDE SEQUENCE [LARGE SCALE GENOMIC DNA]</scope>
    <source>
        <strain evidence="1 2">1127319.6</strain>
    </source>
</reference>